<dbReference type="Proteomes" id="UP000325440">
    <property type="component" value="Unassembled WGS sequence"/>
</dbReference>
<reference evidence="1 2" key="1">
    <citation type="submission" date="2019-08" db="EMBL/GenBank/DDBJ databases">
        <authorList>
            <person name="Alioto T."/>
            <person name="Alioto T."/>
            <person name="Gomez Garrido J."/>
        </authorList>
    </citation>
    <scope>NUCLEOTIDE SEQUENCE [LARGE SCALE GENOMIC DNA]</scope>
</reference>
<proteinExistence type="predicted"/>
<accession>A0A5E4MRT6</accession>
<evidence type="ECO:0000313" key="2">
    <source>
        <dbReference type="Proteomes" id="UP000325440"/>
    </source>
</evidence>
<dbReference type="AlphaFoldDB" id="A0A5E4MRT6"/>
<organism evidence="1 2">
    <name type="scientific">Cinara cedri</name>
    <dbReference type="NCBI Taxonomy" id="506608"/>
    <lineage>
        <taxon>Eukaryota</taxon>
        <taxon>Metazoa</taxon>
        <taxon>Ecdysozoa</taxon>
        <taxon>Arthropoda</taxon>
        <taxon>Hexapoda</taxon>
        <taxon>Insecta</taxon>
        <taxon>Pterygota</taxon>
        <taxon>Neoptera</taxon>
        <taxon>Paraneoptera</taxon>
        <taxon>Hemiptera</taxon>
        <taxon>Sternorrhyncha</taxon>
        <taxon>Aphidomorpha</taxon>
        <taxon>Aphidoidea</taxon>
        <taxon>Aphididae</taxon>
        <taxon>Lachninae</taxon>
        <taxon>Cinara</taxon>
    </lineage>
</organism>
<protein>
    <submittedName>
        <fullName evidence="1">Uncharacterized protein</fullName>
    </submittedName>
</protein>
<name>A0A5E4MRT6_9HEMI</name>
<evidence type="ECO:0000313" key="1">
    <source>
        <dbReference type="EMBL" id="VVC33613.1"/>
    </source>
</evidence>
<sequence length="78" mass="8033">MAVTLALAALLLMKNRRRTITSTDTTTAGSAGTAAGRDLVESPCIRTSLRNVGTLDDENATAATAGSTTTLMTAKFSK</sequence>
<dbReference type="EMBL" id="CABPRJ010000971">
    <property type="protein sequence ID" value="VVC33613.1"/>
    <property type="molecule type" value="Genomic_DNA"/>
</dbReference>
<gene>
    <name evidence="1" type="ORF">CINCED_3A013822</name>
</gene>
<keyword evidence="2" id="KW-1185">Reference proteome</keyword>